<protein>
    <submittedName>
        <fullName evidence="3">Basic salivary proline-rich protein 1-like</fullName>
    </submittedName>
</protein>
<feature type="compositionally biased region" description="Low complexity" evidence="1">
    <location>
        <begin position="7"/>
        <end position="19"/>
    </location>
</feature>
<name>A0A6J1W2P7_9SAUR</name>
<accession>A0A6J1W2P7</accession>
<reference evidence="3" key="1">
    <citation type="submission" date="2025-08" db="UniProtKB">
        <authorList>
            <consortium name="RefSeq"/>
        </authorList>
    </citation>
    <scope>IDENTIFICATION</scope>
</reference>
<feature type="non-terminal residue" evidence="3">
    <location>
        <position position="258"/>
    </location>
</feature>
<keyword evidence="2" id="KW-1185">Reference proteome</keyword>
<feature type="region of interest" description="Disordered" evidence="1">
    <location>
        <begin position="1"/>
        <end position="258"/>
    </location>
</feature>
<feature type="compositionally biased region" description="Basic and acidic residues" evidence="1">
    <location>
        <begin position="248"/>
        <end position="258"/>
    </location>
</feature>
<evidence type="ECO:0000256" key="1">
    <source>
        <dbReference type="SAM" id="MobiDB-lite"/>
    </source>
</evidence>
<evidence type="ECO:0000313" key="2">
    <source>
        <dbReference type="Proteomes" id="UP000504612"/>
    </source>
</evidence>
<feature type="compositionally biased region" description="Basic and acidic residues" evidence="1">
    <location>
        <begin position="200"/>
        <end position="209"/>
    </location>
</feature>
<dbReference type="GeneID" id="113431489"/>
<feature type="non-terminal residue" evidence="3">
    <location>
        <position position="1"/>
    </location>
</feature>
<feature type="compositionally biased region" description="Basic and acidic residues" evidence="1">
    <location>
        <begin position="102"/>
        <end position="118"/>
    </location>
</feature>
<proteinExistence type="predicted"/>
<dbReference type="RefSeq" id="XP_026549592.1">
    <property type="nucleotide sequence ID" value="XM_026693807.1"/>
</dbReference>
<gene>
    <name evidence="3" type="primary">LOC113431489</name>
</gene>
<feature type="compositionally biased region" description="Basic and acidic residues" evidence="1">
    <location>
        <begin position="217"/>
        <end position="238"/>
    </location>
</feature>
<dbReference type="Proteomes" id="UP000504612">
    <property type="component" value="Unplaced"/>
</dbReference>
<organism evidence="2 3">
    <name type="scientific">Notechis scutatus</name>
    <name type="common">mainland tiger snake</name>
    <dbReference type="NCBI Taxonomy" id="8663"/>
    <lineage>
        <taxon>Eukaryota</taxon>
        <taxon>Metazoa</taxon>
        <taxon>Chordata</taxon>
        <taxon>Craniata</taxon>
        <taxon>Vertebrata</taxon>
        <taxon>Euteleostomi</taxon>
        <taxon>Lepidosauria</taxon>
        <taxon>Squamata</taxon>
        <taxon>Bifurcata</taxon>
        <taxon>Unidentata</taxon>
        <taxon>Episquamata</taxon>
        <taxon>Toxicofera</taxon>
        <taxon>Serpentes</taxon>
        <taxon>Colubroidea</taxon>
        <taxon>Elapidae</taxon>
        <taxon>Hydrophiinae</taxon>
        <taxon>Notechis</taxon>
    </lineage>
</organism>
<feature type="compositionally biased region" description="Basic residues" evidence="1">
    <location>
        <begin position="66"/>
        <end position="77"/>
    </location>
</feature>
<dbReference type="AlphaFoldDB" id="A0A6J1W2P7"/>
<feature type="compositionally biased region" description="Basic and acidic residues" evidence="1">
    <location>
        <begin position="78"/>
        <end position="92"/>
    </location>
</feature>
<sequence>LTRVTNSPPLSVLPLPCCPDRLSGTPREPGPKDGQPPQTRDPAWRGPPLIPEGLDLETWESGSETRRRKEREKRRERKKDGHERPPHPRGPPDVEQEEEEEPHEKARSRPNRSQDKTRGPFLLAVDAEPPRAGRGTRDTKRPRSHERPPRTPPPPPTDREEEWRSGRGRRGKGERGPTPDGRDRPADRWYVRSPSPNADRGGRTEEHGSPRPPAHPHHSDAALRNRPRREDGEREPRGPRASPTSHSRGGEARRPRNP</sequence>
<evidence type="ECO:0000313" key="3">
    <source>
        <dbReference type="RefSeq" id="XP_026549592.1"/>
    </source>
</evidence>
<dbReference type="KEGG" id="nss:113431489"/>
<feature type="compositionally biased region" description="Basic and acidic residues" evidence="1">
    <location>
        <begin position="128"/>
        <end position="149"/>
    </location>
</feature>
<feature type="compositionally biased region" description="Basic and acidic residues" evidence="1">
    <location>
        <begin position="157"/>
        <end position="190"/>
    </location>
</feature>